<sequence length="365" mass="43088">MLNILKFIVELRKNFLKIINKHIIARFSKNGKSYKVADAERKIIPKFKNKRKWIVGIFYSLLGLLLILLLASFVKATKANNLSHQAKEQSNMIQQKYEDNAETVQYNPNLKLYADEFVETYMAIPKNSSDLEQRQKKLAEFFPSDYKIPDEQTKDTERKLNSKEFYNIKRKDKQTIIQYIVNYDVIITEKKEVKVKKKKEKGKKQEYETKTEEKERKVTQNVLINIPVKSEDNKYVVVEYPYFTPIPSNQLKKEKMIEDNLKDHKREDNPKVKKFIEEFFNKYASSKADDMAYLMEEPQGLEGTREVSKISELRLYPDKDAYIAKVEVLMKDKDSPLENLEHYTLKIVEKDGKYYVEDLKNTIGG</sequence>
<feature type="coiled-coil region" evidence="1">
    <location>
        <begin position="190"/>
        <end position="217"/>
    </location>
</feature>
<keyword evidence="2" id="KW-1133">Transmembrane helix</keyword>
<dbReference type="EMBL" id="UHDP01000003">
    <property type="protein sequence ID" value="SUM45584.1"/>
    <property type="molecule type" value="Genomic_DNA"/>
</dbReference>
<name>A0A380G350_STAIN</name>
<keyword evidence="2" id="KW-0812">Transmembrane</keyword>
<accession>A0A380G350</accession>
<dbReference type="STRING" id="1141106.GCA_000308095_00868"/>
<keyword evidence="1" id="KW-0175">Coiled coil</keyword>
<dbReference type="InterPro" id="IPR035628">
    <property type="entry name" value="TcpC_C"/>
</dbReference>
<organism evidence="3 4">
    <name type="scientific">Staphylococcus intermedius NCTC 11048</name>
    <dbReference type="NCBI Taxonomy" id="1141106"/>
    <lineage>
        <taxon>Bacteria</taxon>
        <taxon>Bacillati</taxon>
        <taxon>Bacillota</taxon>
        <taxon>Bacilli</taxon>
        <taxon>Bacillales</taxon>
        <taxon>Staphylococcaceae</taxon>
        <taxon>Staphylococcus</taxon>
        <taxon>Staphylococcus intermedius group</taxon>
    </lineage>
</organism>
<dbReference type="Gene3D" id="3.10.450.540">
    <property type="match status" value="1"/>
</dbReference>
<protein>
    <submittedName>
        <fullName evidence="3">Transposon-related protein</fullName>
    </submittedName>
</protein>
<dbReference type="Proteomes" id="UP000255549">
    <property type="component" value="Unassembled WGS sequence"/>
</dbReference>
<dbReference type="AlphaFoldDB" id="A0A380G350"/>
<reference evidence="3 4" key="1">
    <citation type="submission" date="2018-06" db="EMBL/GenBank/DDBJ databases">
        <authorList>
            <consortium name="Pathogen Informatics"/>
            <person name="Doyle S."/>
        </authorList>
    </citation>
    <scope>NUCLEOTIDE SEQUENCE [LARGE SCALE GENOMIC DNA]</scope>
    <source>
        <strain evidence="4">NCTC 11048</strain>
    </source>
</reference>
<dbReference type="CDD" id="cd16428">
    <property type="entry name" value="TcpC_C"/>
    <property type="match status" value="1"/>
</dbReference>
<dbReference type="Pfam" id="PF12642">
    <property type="entry name" value="TpcC"/>
    <property type="match status" value="1"/>
</dbReference>
<gene>
    <name evidence="3" type="ORF">NCTC11048_00569</name>
</gene>
<feature type="transmembrane region" description="Helical" evidence="2">
    <location>
        <begin position="53"/>
        <end position="74"/>
    </location>
</feature>
<keyword evidence="2" id="KW-0472">Membrane</keyword>
<dbReference type="InterPro" id="IPR024735">
    <property type="entry name" value="TcpC"/>
</dbReference>
<evidence type="ECO:0000256" key="1">
    <source>
        <dbReference type="SAM" id="Coils"/>
    </source>
</evidence>
<keyword evidence="4" id="KW-1185">Reference proteome</keyword>
<dbReference type="CDD" id="cd16386">
    <property type="entry name" value="TcpC_N"/>
    <property type="match status" value="1"/>
</dbReference>
<evidence type="ECO:0000256" key="2">
    <source>
        <dbReference type="SAM" id="Phobius"/>
    </source>
</evidence>
<evidence type="ECO:0000313" key="4">
    <source>
        <dbReference type="Proteomes" id="UP000255549"/>
    </source>
</evidence>
<evidence type="ECO:0000313" key="3">
    <source>
        <dbReference type="EMBL" id="SUM45584.1"/>
    </source>
</evidence>
<proteinExistence type="predicted"/>